<dbReference type="SUPFAM" id="SSF47598">
    <property type="entry name" value="Ribbon-helix-helix"/>
    <property type="match status" value="1"/>
</dbReference>
<name>A0A4Q8LAP0_9GAMM</name>
<feature type="compositionally biased region" description="Basic and acidic residues" evidence="1">
    <location>
        <begin position="132"/>
        <end position="144"/>
    </location>
</feature>
<dbReference type="Gene3D" id="1.10.1220.10">
    <property type="entry name" value="Met repressor-like"/>
    <property type="match status" value="1"/>
</dbReference>
<evidence type="ECO:0000313" key="3">
    <source>
        <dbReference type="Proteomes" id="UP000292627"/>
    </source>
</evidence>
<dbReference type="InterPro" id="IPR013321">
    <property type="entry name" value="Arc_rbn_hlx_hlx"/>
</dbReference>
<dbReference type="OrthoDB" id="8685865at2"/>
<gene>
    <name evidence="2" type="ORF">EA660_08160</name>
</gene>
<accession>A0A4Q8LAP0</accession>
<protein>
    <submittedName>
        <fullName evidence="2">Toxin-antitoxin system HicB family antitoxin</fullName>
    </submittedName>
</protein>
<reference evidence="2 3" key="1">
    <citation type="submission" date="2019-02" db="EMBL/GenBank/DDBJ databases">
        <title>WGS of Pseudoxanthomonas species novum from clinical isolates.</title>
        <authorList>
            <person name="Bernier A.-M."/>
            <person name="Bernard K."/>
            <person name="Vachon A."/>
        </authorList>
    </citation>
    <scope>NUCLEOTIDE SEQUENCE [LARGE SCALE GENOMIC DNA]</scope>
    <source>
        <strain evidence="2 3">NML171200</strain>
    </source>
</reference>
<dbReference type="Pfam" id="PF05534">
    <property type="entry name" value="HicB"/>
    <property type="match status" value="1"/>
</dbReference>
<dbReference type="AlphaFoldDB" id="A0A4Q8LAP0"/>
<dbReference type="InterPro" id="IPR008651">
    <property type="entry name" value="Uncharacterised_HicB"/>
</dbReference>
<evidence type="ECO:0000313" key="2">
    <source>
        <dbReference type="EMBL" id="TAA25424.1"/>
    </source>
</evidence>
<dbReference type="RefSeq" id="WP_130551058.1">
    <property type="nucleotide sequence ID" value="NZ_SHLZ01000012.1"/>
</dbReference>
<dbReference type="GO" id="GO:0006355">
    <property type="term" value="P:regulation of DNA-templated transcription"/>
    <property type="evidence" value="ECO:0007669"/>
    <property type="project" value="InterPro"/>
</dbReference>
<dbReference type="Proteomes" id="UP000292627">
    <property type="component" value="Unassembled WGS sequence"/>
</dbReference>
<dbReference type="InterPro" id="IPR010985">
    <property type="entry name" value="Ribbon_hlx_hlx"/>
</dbReference>
<organism evidence="2 3">
    <name type="scientific">Pseudoxanthomonas winnipegensis</name>
    <dbReference type="NCBI Taxonomy" id="2480810"/>
    <lineage>
        <taxon>Bacteria</taxon>
        <taxon>Pseudomonadati</taxon>
        <taxon>Pseudomonadota</taxon>
        <taxon>Gammaproteobacteria</taxon>
        <taxon>Lysobacterales</taxon>
        <taxon>Lysobacteraceae</taxon>
        <taxon>Pseudoxanthomonas</taxon>
    </lineage>
</organism>
<sequence length="173" mass="19453">MSDDGYTRITLRIPDDLHARLTDAAARASKSMNAEIVARLEAAEGFEDERQRMQLAVDTIANALQASHRMLALTGFYLRSCAERVPRNTEQTRELMENIERFANSLYHGDMDPSALRNIIDMGVRDGIIDPETRQARPEYKIDHPAAAQPIAKRPQTSGDTGPRLAKRPKPKR</sequence>
<proteinExistence type="predicted"/>
<comment type="caution">
    <text evidence="2">The sequence shown here is derived from an EMBL/GenBank/DDBJ whole genome shotgun (WGS) entry which is preliminary data.</text>
</comment>
<evidence type="ECO:0000256" key="1">
    <source>
        <dbReference type="SAM" id="MobiDB-lite"/>
    </source>
</evidence>
<dbReference type="EMBL" id="SHMC01000003">
    <property type="protein sequence ID" value="TAA25424.1"/>
    <property type="molecule type" value="Genomic_DNA"/>
</dbReference>
<feature type="region of interest" description="Disordered" evidence="1">
    <location>
        <begin position="132"/>
        <end position="173"/>
    </location>
</feature>